<comment type="similarity">
    <text evidence="3 13">Belongs to the XPF family.</text>
</comment>
<dbReference type="GO" id="GO:0000727">
    <property type="term" value="P:double-strand break repair via break-induced replication"/>
    <property type="evidence" value="ECO:0007669"/>
    <property type="project" value="UniProtKB-UniRule"/>
</dbReference>
<accession>A0AAJ7WFH5</accession>
<keyword evidence="7 13" id="KW-0227">DNA damage</keyword>
<evidence type="ECO:0000256" key="8">
    <source>
        <dbReference type="ARBA" id="ARBA00022801"/>
    </source>
</evidence>
<evidence type="ECO:0000259" key="15">
    <source>
        <dbReference type="SMART" id="SM00891"/>
    </source>
</evidence>
<evidence type="ECO:0000256" key="2">
    <source>
        <dbReference type="ARBA" id="ARBA00004123"/>
    </source>
</evidence>
<evidence type="ECO:0000256" key="10">
    <source>
        <dbReference type="ARBA" id="ARBA00023172"/>
    </source>
</evidence>
<dbReference type="AlphaFoldDB" id="A0AAJ7WFH5"/>
<dbReference type="GO" id="GO:0008821">
    <property type="term" value="F:crossover junction DNA endonuclease activity"/>
    <property type="evidence" value="ECO:0007669"/>
    <property type="project" value="UniProtKB-UniRule"/>
</dbReference>
<keyword evidence="16" id="KW-1185">Reference proteome</keyword>
<keyword evidence="10 13" id="KW-0233">DNA recombination</keyword>
<dbReference type="GO" id="GO:0048257">
    <property type="term" value="F:3'-flap endonuclease activity"/>
    <property type="evidence" value="ECO:0007669"/>
    <property type="project" value="TreeGrafter"/>
</dbReference>
<keyword evidence="4 13" id="KW-0540">Nuclease</keyword>
<dbReference type="GO" id="GO:0003677">
    <property type="term" value="F:DNA binding"/>
    <property type="evidence" value="ECO:0007669"/>
    <property type="project" value="UniProtKB-UniRule"/>
</dbReference>
<keyword evidence="5 13" id="KW-0479">Metal-binding</keyword>
<evidence type="ECO:0000256" key="13">
    <source>
        <dbReference type="RuleBase" id="RU369042"/>
    </source>
</evidence>
<name>A0AAJ7WFH5_9HYME</name>
<feature type="region of interest" description="Disordered" evidence="14">
    <location>
        <begin position="149"/>
        <end position="168"/>
    </location>
</feature>
<dbReference type="InterPro" id="IPR010996">
    <property type="entry name" value="HHH_MUS81"/>
</dbReference>
<dbReference type="Pfam" id="PF14716">
    <property type="entry name" value="HHH_8"/>
    <property type="match status" value="1"/>
</dbReference>
<evidence type="ECO:0000256" key="1">
    <source>
        <dbReference type="ARBA" id="ARBA00001946"/>
    </source>
</evidence>
<dbReference type="GO" id="GO:0046872">
    <property type="term" value="F:metal ion binding"/>
    <property type="evidence" value="ECO:0007669"/>
    <property type="project" value="UniProtKB-UniRule"/>
</dbReference>
<keyword evidence="8 13" id="KW-0378">Hydrolase</keyword>
<gene>
    <name evidence="17 18" type="primary">LOC108631206</name>
</gene>
<dbReference type="KEGG" id="ccal:108631206"/>
<dbReference type="GO" id="GO:0006308">
    <property type="term" value="P:DNA catabolic process"/>
    <property type="evidence" value="ECO:0007669"/>
    <property type="project" value="UniProtKB-UniRule"/>
</dbReference>
<protein>
    <recommendedName>
        <fullName evidence="13">Crossover junction endonuclease MUS81</fullName>
        <ecNumber evidence="13">3.1.22.-</ecNumber>
    </recommendedName>
</protein>
<dbReference type="SUPFAM" id="SSF47802">
    <property type="entry name" value="DNA polymerase beta, N-terminal domain-like"/>
    <property type="match status" value="1"/>
</dbReference>
<organism evidence="16 18">
    <name type="scientific">Ceratina calcarata</name>
    <dbReference type="NCBI Taxonomy" id="156304"/>
    <lineage>
        <taxon>Eukaryota</taxon>
        <taxon>Metazoa</taxon>
        <taxon>Ecdysozoa</taxon>
        <taxon>Arthropoda</taxon>
        <taxon>Hexapoda</taxon>
        <taxon>Insecta</taxon>
        <taxon>Pterygota</taxon>
        <taxon>Neoptera</taxon>
        <taxon>Endopterygota</taxon>
        <taxon>Hymenoptera</taxon>
        <taxon>Apocrita</taxon>
        <taxon>Aculeata</taxon>
        <taxon>Apoidea</taxon>
        <taxon>Anthophila</taxon>
        <taxon>Apidae</taxon>
        <taxon>Ceratina</taxon>
        <taxon>Zadontomerus</taxon>
    </lineage>
</organism>
<reference evidence="17 18" key="1">
    <citation type="submission" date="2025-04" db="UniProtKB">
        <authorList>
            <consortium name="RefSeq"/>
        </authorList>
    </citation>
    <scope>IDENTIFICATION</scope>
    <source>
        <tissue evidence="17 18">Whole body</tissue>
    </source>
</reference>
<dbReference type="GO" id="GO:0031573">
    <property type="term" value="P:mitotic intra-S DNA damage checkpoint signaling"/>
    <property type="evidence" value="ECO:0007669"/>
    <property type="project" value="TreeGrafter"/>
</dbReference>
<comment type="subunit">
    <text evidence="13">Interacts with EME1.</text>
</comment>
<dbReference type="EC" id="3.1.22.-" evidence="13"/>
<dbReference type="GO" id="GO:0048476">
    <property type="term" value="C:Holliday junction resolvase complex"/>
    <property type="evidence" value="ECO:0007669"/>
    <property type="project" value="UniProtKB-UniRule"/>
</dbReference>
<dbReference type="Pfam" id="PF21292">
    <property type="entry name" value="EME1-MUS81_C"/>
    <property type="match status" value="1"/>
</dbReference>
<sequence length="478" mass="55152">MKRIKLKVKKPNPLFELWLEEWREEAASKNSDLQKQFSKALTSLRKYPLPLKSGRDCIILQHFGTKLCLMLDRKLEEYKARTKGSTSTSTNDIDCNAGEQLGGKFESERNVLLDTTDEEADNSEEPFRLYKSNSAELITDKCFEQQPVVRDRDRKGQNSKQNVAGKLRERTKSAKNLDPHIEDNDEMDSLDTFKRNAYFKTNKFDIILLVDTQEICGGKTKPENDATIVELTELGVSFEVRHLKVGDFAWIARCRNTNRELVLPYVVERKRIDDLSASITDGRFHEQKFRLKQSGIQNLMYVIEEYEKGRRLAIPHSSLMQASINTLIQDGFSVKYTRSHKDSMFYLSSLSRILITIFKEKNLSVCKKEDIAQIDILNDNFSMMEFEEFNKAASKQKVFKVNEMFVRHLLQLKGMSIEKAAAIVDRYPSPRALIEAFRRKSSDAGLLLATIDFGDKKRLIGPAISQTIHQLYTKRKFD</sequence>
<dbReference type="PANTHER" id="PTHR13451:SF0">
    <property type="entry name" value="CROSSOVER JUNCTION ENDONUCLEASE MUS81"/>
    <property type="match status" value="1"/>
</dbReference>
<evidence type="ECO:0000256" key="3">
    <source>
        <dbReference type="ARBA" id="ARBA00010015"/>
    </source>
</evidence>
<evidence type="ECO:0000256" key="7">
    <source>
        <dbReference type="ARBA" id="ARBA00022763"/>
    </source>
</evidence>
<dbReference type="RefSeq" id="XP_017890439.1">
    <property type="nucleotide sequence ID" value="XM_018034950.2"/>
</dbReference>
<keyword evidence="9 13" id="KW-0460">Magnesium</keyword>
<evidence type="ECO:0000256" key="9">
    <source>
        <dbReference type="ARBA" id="ARBA00022842"/>
    </source>
</evidence>
<evidence type="ECO:0000256" key="6">
    <source>
        <dbReference type="ARBA" id="ARBA00022759"/>
    </source>
</evidence>
<dbReference type="InterPro" id="IPR033309">
    <property type="entry name" value="Mus81"/>
</dbReference>
<evidence type="ECO:0000313" key="18">
    <source>
        <dbReference type="RefSeq" id="XP_026674529.1"/>
    </source>
</evidence>
<evidence type="ECO:0000313" key="17">
    <source>
        <dbReference type="RefSeq" id="XP_017890439.1"/>
    </source>
</evidence>
<dbReference type="InterPro" id="IPR027421">
    <property type="entry name" value="DNA_pol_lamdba_lyase_dom_sf"/>
</dbReference>
<dbReference type="Gene3D" id="1.10.150.670">
    <property type="entry name" value="Crossover junction endonuclease EME1, DNA-binding domain"/>
    <property type="match status" value="1"/>
</dbReference>
<evidence type="ECO:0000256" key="12">
    <source>
        <dbReference type="ARBA" id="ARBA00023242"/>
    </source>
</evidence>
<dbReference type="CDD" id="cd20074">
    <property type="entry name" value="XPF_nuclease_Mus81"/>
    <property type="match status" value="1"/>
</dbReference>
<comment type="function">
    <text evidence="13">Interacts with EME1 to form a DNA structure-specific endonuclease with substrate preference for branched DNA structures with a 5'-end at the branch nick. Typical substrates include 3'-flap structures, D-loops, replication forks and nicked Holliday junctions. May be required in mitosis for the processing of stalled or collapsed replication fork intermediates. May be required in meiosis for the repair of meiosis-specific double strand breaks subsequent to single-end invasion (SEI).</text>
</comment>
<dbReference type="RefSeq" id="XP_026674529.1">
    <property type="nucleotide sequence ID" value="XM_026818728.1"/>
</dbReference>
<feature type="domain" description="ERCC4" evidence="15">
    <location>
        <begin position="207"/>
        <end position="307"/>
    </location>
</feature>
<dbReference type="SUPFAM" id="SSF52980">
    <property type="entry name" value="Restriction endonuclease-like"/>
    <property type="match status" value="1"/>
</dbReference>
<keyword evidence="12 13" id="KW-0539">Nucleus</keyword>
<proteinExistence type="inferred from homology"/>
<evidence type="ECO:0000256" key="4">
    <source>
        <dbReference type="ARBA" id="ARBA00022722"/>
    </source>
</evidence>
<dbReference type="Proteomes" id="UP000694925">
    <property type="component" value="Unplaced"/>
</dbReference>
<dbReference type="GO" id="GO:0000712">
    <property type="term" value="P:resolution of meiotic recombination intermediates"/>
    <property type="evidence" value="ECO:0007669"/>
    <property type="project" value="TreeGrafter"/>
</dbReference>
<evidence type="ECO:0000313" key="16">
    <source>
        <dbReference type="Proteomes" id="UP000694925"/>
    </source>
</evidence>
<evidence type="ECO:0000256" key="5">
    <source>
        <dbReference type="ARBA" id="ARBA00022723"/>
    </source>
</evidence>
<dbReference type="GO" id="GO:0031297">
    <property type="term" value="P:replication fork processing"/>
    <property type="evidence" value="ECO:0007669"/>
    <property type="project" value="UniProtKB-ARBA"/>
</dbReference>
<dbReference type="GeneID" id="108631206"/>
<keyword evidence="6 13" id="KW-0255">Endonuclease</keyword>
<dbReference type="SMART" id="SM00891">
    <property type="entry name" value="ERCC4"/>
    <property type="match status" value="1"/>
</dbReference>
<dbReference type="InterPro" id="IPR011335">
    <property type="entry name" value="Restrct_endonuc-II-like"/>
</dbReference>
<dbReference type="InterPro" id="IPR006166">
    <property type="entry name" value="ERCC4_domain"/>
</dbReference>
<keyword evidence="11 13" id="KW-0234">DNA repair</keyword>
<comment type="subcellular location">
    <subcellularLocation>
        <location evidence="2 13">Nucleus</location>
    </subcellularLocation>
</comment>
<dbReference type="Pfam" id="PF02732">
    <property type="entry name" value="ERCC4"/>
    <property type="match status" value="1"/>
</dbReference>
<dbReference type="FunFam" id="1.10.150.110:FF:000001">
    <property type="entry name" value="Putative Crossover junction endonuclease MUS81"/>
    <property type="match status" value="1"/>
</dbReference>
<evidence type="ECO:0000256" key="11">
    <source>
        <dbReference type="ARBA" id="ARBA00023204"/>
    </source>
</evidence>
<dbReference type="GO" id="GO:0005634">
    <property type="term" value="C:nucleus"/>
    <property type="evidence" value="ECO:0007669"/>
    <property type="project" value="UniProtKB-SubCell"/>
</dbReference>
<dbReference type="FunFam" id="3.40.50.10130:FF:000003">
    <property type="entry name" value="Crossover junction endonuclease MUS81"/>
    <property type="match status" value="1"/>
</dbReference>
<dbReference type="InterPro" id="IPR042530">
    <property type="entry name" value="EME1/EME2_C"/>
</dbReference>
<dbReference type="InterPro" id="IPR047416">
    <property type="entry name" value="XPF_nuclease_Mus81"/>
</dbReference>
<dbReference type="Gene3D" id="1.10.150.110">
    <property type="entry name" value="DNA polymerase beta, N-terminal domain-like"/>
    <property type="match status" value="1"/>
</dbReference>
<evidence type="ECO:0000256" key="14">
    <source>
        <dbReference type="SAM" id="MobiDB-lite"/>
    </source>
</evidence>
<comment type="cofactor">
    <cofactor evidence="1 13">
        <name>Mg(2+)</name>
        <dbReference type="ChEBI" id="CHEBI:18420"/>
    </cofactor>
</comment>
<dbReference type="CTD" id="80198"/>
<dbReference type="Gene3D" id="3.40.50.10130">
    <property type="match status" value="1"/>
</dbReference>
<dbReference type="PANTHER" id="PTHR13451">
    <property type="entry name" value="CLASS II CROSSOVER JUNCTION ENDONUCLEASE MUS81"/>
    <property type="match status" value="1"/>
</dbReference>